<comment type="caution">
    <text evidence="2">The sequence shown here is derived from an EMBL/GenBank/DDBJ whole genome shotgun (WGS) entry which is preliminary data.</text>
</comment>
<accession>A0A0A1Z703</accession>
<dbReference type="EMBL" id="JNAH01000008">
    <property type="protein sequence ID" value="KGF85372.1"/>
    <property type="molecule type" value="Genomic_DNA"/>
</dbReference>
<reference evidence="3" key="1">
    <citation type="journal article" date="2014" name="Sci. Data">
        <title>Genomes of diverse isolates of the marine cyanobacterium Prochlorococcus.</title>
        <authorList>
            <person name="Biller S."/>
            <person name="Berube P."/>
            <person name="Thompson J."/>
            <person name="Kelly L."/>
            <person name="Roggensack S."/>
            <person name="Awad L."/>
            <person name="Roache-Johnson K."/>
            <person name="Ding H."/>
            <person name="Giovannoni S.J."/>
            <person name="Moore L.R."/>
            <person name="Chisholm S.W."/>
        </authorList>
    </citation>
    <scope>NUCLEOTIDE SEQUENCE [LARGE SCALE GENOMIC DNA]</scope>
    <source>
        <strain evidence="3">GP2</strain>
    </source>
</reference>
<proteinExistence type="predicted"/>
<dbReference type="STRING" id="59925.EU91_1473"/>
<name>A0A0A1Z703_PROMR</name>
<dbReference type="AlphaFoldDB" id="A0A0A1Z703"/>
<feature type="transmembrane region" description="Helical" evidence="1">
    <location>
        <begin position="6"/>
        <end position="23"/>
    </location>
</feature>
<dbReference type="Proteomes" id="UP000030598">
    <property type="component" value="Unassembled WGS sequence"/>
</dbReference>
<organism evidence="2 3">
    <name type="scientific">Prochlorococcus marinus str. GP2</name>
    <dbReference type="NCBI Taxonomy" id="59925"/>
    <lineage>
        <taxon>Bacteria</taxon>
        <taxon>Bacillati</taxon>
        <taxon>Cyanobacteriota</taxon>
        <taxon>Cyanophyceae</taxon>
        <taxon>Synechococcales</taxon>
        <taxon>Prochlorococcaceae</taxon>
        <taxon>Prochlorococcus</taxon>
    </lineage>
</organism>
<sequence>MLHGLLWLPLLFIFILLTALGWLERRRQNLFRSWANGSELCKLDSSGAASLKDGELKWSAFEAGTFEEKDSFTIKRLELVELMALTSGEAPLTNESQGKCRLRLVGDGKEMDVPFSDADQAREWMEQLMEKARCDL</sequence>
<evidence type="ECO:0000313" key="3">
    <source>
        <dbReference type="Proteomes" id="UP000030598"/>
    </source>
</evidence>
<keyword evidence="1" id="KW-1133">Transmembrane helix</keyword>
<gene>
    <name evidence="2" type="ORF">EU91_1473</name>
</gene>
<protein>
    <submittedName>
        <fullName evidence="2">Uncharacterized protein</fullName>
    </submittedName>
</protein>
<dbReference type="OrthoDB" id="530035at2"/>
<evidence type="ECO:0000313" key="2">
    <source>
        <dbReference type="EMBL" id="KGF85372.1"/>
    </source>
</evidence>
<dbReference type="RefSeq" id="WP_032524895.1">
    <property type="nucleotide sequence ID" value="NZ_CP138934.1"/>
</dbReference>
<keyword evidence="1" id="KW-0472">Membrane</keyword>
<keyword evidence="1" id="KW-0812">Transmembrane</keyword>
<dbReference type="eggNOG" id="ENOG5033W1P">
    <property type="taxonomic scope" value="Bacteria"/>
</dbReference>
<evidence type="ECO:0000256" key="1">
    <source>
        <dbReference type="SAM" id="Phobius"/>
    </source>
</evidence>